<evidence type="ECO:0000256" key="1">
    <source>
        <dbReference type="SAM" id="SignalP"/>
    </source>
</evidence>
<comment type="caution">
    <text evidence="2">The sequence shown here is derived from an EMBL/GenBank/DDBJ whole genome shotgun (WGS) entry which is preliminary data.</text>
</comment>
<name>A0A2T0T658_9BACT</name>
<protein>
    <submittedName>
        <fullName evidence="2">Uncharacterized protein</fullName>
    </submittedName>
</protein>
<dbReference type="Proteomes" id="UP000238375">
    <property type="component" value="Unassembled WGS sequence"/>
</dbReference>
<reference evidence="2 3" key="1">
    <citation type="submission" date="2018-03" db="EMBL/GenBank/DDBJ databases">
        <title>Genomic Encyclopedia of Archaeal and Bacterial Type Strains, Phase II (KMG-II): from individual species to whole genera.</title>
        <authorList>
            <person name="Goeker M."/>
        </authorList>
    </citation>
    <scope>NUCLEOTIDE SEQUENCE [LARGE SCALE GENOMIC DNA]</scope>
    <source>
        <strain evidence="2 3">DSM 28354</strain>
    </source>
</reference>
<sequence>MHSSLPVLTVVGLVYLGSLSAMAQQTSSTLALSATSQADVTRLADSSSSKVRAVSQLLKTRCLDTGLLRLGSTCTFQVTEPVIVGDRAFAVGDRIHAHVEEVKGVTGRVFMRTDRVVSAKTQETTVLSMVAVEQPRQPGVSIPHLLDGWKLSWEQR</sequence>
<evidence type="ECO:0000313" key="2">
    <source>
        <dbReference type="EMBL" id="PRY41114.1"/>
    </source>
</evidence>
<keyword evidence="3" id="KW-1185">Reference proteome</keyword>
<accession>A0A2T0T658</accession>
<dbReference type="RefSeq" id="WP_146141399.1">
    <property type="nucleotide sequence ID" value="NZ_PVTE01000006.1"/>
</dbReference>
<proteinExistence type="predicted"/>
<dbReference type="EMBL" id="PVTE01000006">
    <property type="protein sequence ID" value="PRY41114.1"/>
    <property type="molecule type" value="Genomic_DNA"/>
</dbReference>
<organism evidence="2 3">
    <name type="scientific">Spirosoma oryzae</name>
    <dbReference type="NCBI Taxonomy" id="1469603"/>
    <lineage>
        <taxon>Bacteria</taxon>
        <taxon>Pseudomonadati</taxon>
        <taxon>Bacteroidota</taxon>
        <taxon>Cytophagia</taxon>
        <taxon>Cytophagales</taxon>
        <taxon>Cytophagaceae</taxon>
        <taxon>Spirosoma</taxon>
    </lineage>
</organism>
<feature type="chain" id="PRO_5015681045" evidence="1">
    <location>
        <begin position="24"/>
        <end position="156"/>
    </location>
</feature>
<keyword evidence="1" id="KW-0732">Signal</keyword>
<feature type="signal peptide" evidence="1">
    <location>
        <begin position="1"/>
        <end position="23"/>
    </location>
</feature>
<dbReference type="AlphaFoldDB" id="A0A2T0T658"/>
<gene>
    <name evidence="2" type="ORF">CLV58_106301</name>
</gene>
<evidence type="ECO:0000313" key="3">
    <source>
        <dbReference type="Proteomes" id="UP000238375"/>
    </source>
</evidence>